<evidence type="ECO:0000256" key="8">
    <source>
        <dbReference type="ARBA" id="ARBA00041180"/>
    </source>
</evidence>
<keyword evidence="6" id="KW-0764">Sulfate transport</keyword>
<dbReference type="GO" id="GO:0140104">
    <property type="term" value="F:molecular carrier activity"/>
    <property type="evidence" value="ECO:0007669"/>
    <property type="project" value="InterPro"/>
</dbReference>
<keyword evidence="4 9" id="KW-0732">Signal</keyword>
<evidence type="ECO:0000256" key="5">
    <source>
        <dbReference type="ARBA" id="ARBA00022764"/>
    </source>
</evidence>
<accession>A0A1S8TSF0</accession>
<evidence type="ECO:0000256" key="4">
    <source>
        <dbReference type="ARBA" id="ARBA00022729"/>
    </source>
</evidence>
<dbReference type="PROSITE" id="PS51257">
    <property type="entry name" value="PROKAR_LIPOPROTEIN"/>
    <property type="match status" value="1"/>
</dbReference>
<comment type="function">
    <text evidence="7">This protein specifically binds sulfate and is involved in its transmembrane transport.</text>
</comment>
<evidence type="ECO:0000256" key="2">
    <source>
        <dbReference type="ARBA" id="ARBA00006099"/>
    </source>
</evidence>
<dbReference type="Proteomes" id="UP000190890">
    <property type="component" value="Unassembled WGS sequence"/>
</dbReference>
<dbReference type="RefSeq" id="WP_077846510.1">
    <property type="nucleotide sequence ID" value="NZ_LZZM01000080.1"/>
</dbReference>
<dbReference type="GO" id="GO:0042597">
    <property type="term" value="C:periplasmic space"/>
    <property type="evidence" value="ECO:0007669"/>
    <property type="project" value="UniProtKB-SubCell"/>
</dbReference>
<dbReference type="NCBIfam" id="NF008022">
    <property type="entry name" value="PRK10752.1"/>
    <property type="match status" value="1"/>
</dbReference>
<comment type="similarity">
    <text evidence="2">Belongs to the prokaryotic sulfate-binding protein family.</text>
</comment>
<dbReference type="OrthoDB" id="9802127at2"/>
<keyword evidence="5" id="KW-0574">Periplasm</keyword>
<keyword evidence="11" id="KW-1185">Reference proteome</keyword>
<gene>
    <name evidence="10" type="primary">sbp</name>
    <name evidence="10" type="ORF">CLPUN_13020</name>
</gene>
<comment type="subcellular location">
    <subcellularLocation>
        <location evidence="1">Periplasm</location>
    </subcellularLocation>
</comment>
<dbReference type="InterPro" id="IPR034408">
    <property type="entry name" value="Sulphate/thiosulphate_BS"/>
</dbReference>
<evidence type="ECO:0000256" key="1">
    <source>
        <dbReference type="ARBA" id="ARBA00004418"/>
    </source>
</evidence>
<reference evidence="10 11" key="1">
    <citation type="submission" date="2016-05" db="EMBL/GenBank/DDBJ databases">
        <title>Microbial solvent formation.</title>
        <authorList>
            <person name="Poehlein A."/>
            <person name="Montoya Solano J.D."/>
            <person name="Flitsch S."/>
            <person name="Krabben P."/>
            <person name="Duerre P."/>
            <person name="Daniel R."/>
        </authorList>
    </citation>
    <scope>NUCLEOTIDE SEQUENCE [LARGE SCALE GENOMIC DNA]</scope>
    <source>
        <strain evidence="10 11">DSM 2619</strain>
    </source>
</reference>
<dbReference type="SUPFAM" id="SSF53850">
    <property type="entry name" value="Periplasmic binding protein-like II"/>
    <property type="match status" value="1"/>
</dbReference>
<evidence type="ECO:0000313" key="11">
    <source>
        <dbReference type="Proteomes" id="UP000190890"/>
    </source>
</evidence>
<evidence type="ECO:0000256" key="6">
    <source>
        <dbReference type="ARBA" id="ARBA00023032"/>
    </source>
</evidence>
<dbReference type="STRING" id="29367.CLPUN_13020"/>
<proteinExistence type="inferred from homology"/>
<protein>
    <recommendedName>
        <fullName evidence="8">Sulfate-binding protein</fullName>
    </recommendedName>
</protein>
<organism evidence="10 11">
    <name type="scientific">Clostridium puniceum</name>
    <dbReference type="NCBI Taxonomy" id="29367"/>
    <lineage>
        <taxon>Bacteria</taxon>
        <taxon>Bacillati</taxon>
        <taxon>Bacillota</taxon>
        <taxon>Clostridia</taxon>
        <taxon>Eubacteriales</taxon>
        <taxon>Clostridiaceae</taxon>
        <taxon>Clostridium</taxon>
    </lineage>
</organism>
<keyword evidence="3" id="KW-0813">Transport</keyword>
<dbReference type="CDD" id="cd01005">
    <property type="entry name" value="PBP2_CysP"/>
    <property type="match status" value="1"/>
</dbReference>
<evidence type="ECO:0000256" key="9">
    <source>
        <dbReference type="SAM" id="SignalP"/>
    </source>
</evidence>
<comment type="caution">
    <text evidence="10">The sequence shown here is derived from an EMBL/GenBank/DDBJ whole genome shotgun (WGS) entry which is preliminary data.</text>
</comment>
<dbReference type="PANTHER" id="PTHR30368:SF2">
    <property type="entry name" value="SULFATE-BINDING PROTEIN"/>
    <property type="match status" value="1"/>
</dbReference>
<dbReference type="NCBIfam" id="TIGR00971">
    <property type="entry name" value="3a0106s03"/>
    <property type="match status" value="1"/>
</dbReference>
<dbReference type="Pfam" id="PF13531">
    <property type="entry name" value="SBP_bac_11"/>
    <property type="match status" value="1"/>
</dbReference>
<name>A0A1S8TSF0_9CLOT</name>
<dbReference type="Gene3D" id="3.40.190.10">
    <property type="entry name" value="Periplasmic binding protein-like II"/>
    <property type="match status" value="2"/>
</dbReference>
<dbReference type="NCBIfam" id="NF008106">
    <property type="entry name" value="PRK10852.1"/>
    <property type="match status" value="1"/>
</dbReference>
<dbReference type="PANTHER" id="PTHR30368">
    <property type="entry name" value="SULFATE-BINDING PROTEIN"/>
    <property type="match status" value="1"/>
</dbReference>
<feature type="chain" id="PRO_5038949714" description="Sulfate-binding protein" evidence="9">
    <location>
        <begin position="22"/>
        <end position="349"/>
    </location>
</feature>
<feature type="signal peptide" evidence="9">
    <location>
        <begin position="1"/>
        <end position="21"/>
    </location>
</feature>
<sequence>MKKTRILSLVLSATIIMGVFVGCGKQEASSQNGAESNKPVELLNVSYDPTRELYTKFNESFAKYWKEKTGQEVTINQSHGGSGKQGRAVIEGLEADVVTLALAYDIDEISQSGLIENNWQSEFKENSSPYTSTIVFLVRKGNPKNIKDWDDLIKKDVSVITPNPKTSGGARWNYLAAWAYAAAKNNGNQDAAKDFVSKLYGNVEVLDSGARGATTSFVERGMGDVLIAWENEAFLSLNELGKDEYEIVVPSLSILAEPPVAIVDKVVDKKGTREVAKAYLDYLYTKEGQEIAAQNYYRPRDKEVAEKYKDKFPEIKLVTIDGEFGGWAKAQKEHFSDGGTFDQIYKPKK</sequence>
<dbReference type="InterPro" id="IPR005669">
    <property type="entry name" value="Thiosulph/SO4-bd"/>
</dbReference>
<dbReference type="InterPro" id="IPR000957">
    <property type="entry name" value="Sulphate/thiosulphate-bd_CS"/>
</dbReference>
<dbReference type="PROSITE" id="PS00401">
    <property type="entry name" value="PROK_SULFATE_BIND_1"/>
    <property type="match status" value="1"/>
</dbReference>
<dbReference type="GO" id="GO:1901681">
    <property type="term" value="F:sulfur compound binding"/>
    <property type="evidence" value="ECO:0007669"/>
    <property type="project" value="InterPro"/>
</dbReference>
<evidence type="ECO:0000256" key="7">
    <source>
        <dbReference type="ARBA" id="ARBA00037097"/>
    </source>
</evidence>
<dbReference type="PROSITE" id="PS00757">
    <property type="entry name" value="PROK_SULFATE_BIND_2"/>
    <property type="match status" value="1"/>
</dbReference>
<dbReference type="GO" id="GO:1902358">
    <property type="term" value="P:sulfate transmembrane transport"/>
    <property type="evidence" value="ECO:0007669"/>
    <property type="project" value="InterPro"/>
</dbReference>
<evidence type="ECO:0000256" key="3">
    <source>
        <dbReference type="ARBA" id="ARBA00022448"/>
    </source>
</evidence>
<dbReference type="EMBL" id="LZZM01000080">
    <property type="protein sequence ID" value="OOM80636.1"/>
    <property type="molecule type" value="Genomic_DNA"/>
</dbReference>
<dbReference type="AlphaFoldDB" id="A0A1S8TSF0"/>
<evidence type="ECO:0000313" key="10">
    <source>
        <dbReference type="EMBL" id="OOM80636.1"/>
    </source>
</evidence>